<evidence type="ECO:0000313" key="8">
    <source>
        <dbReference type="Proteomes" id="UP000254266"/>
    </source>
</evidence>
<protein>
    <recommendedName>
        <fullName evidence="1">tRNA-uridine aminocarboxypropyltransferase</fullName>
        <ecNumber evidence="1">2.5.1.25</ecNumber>
    </recommendedName>
</protein>
<comment type="caution">
    <text evidence="7">The sequence shown here is derived from an EMBL/GenBank/DDBJ whole genome shotgun (WGS) entry which is preliminary data.</text>
</comment>
<reference evidence="7 8" key="1">
    <citation type="journal article" date="2018" name="ISME J.">
        <title>Endosymbiont genomes yield clues of tubeworm success.</title>
        <authorList>
            <person name="Li Y."/>
            <person name="Liles M.R."/>
            <person name="Halanych K.M."/>
        </authorList>
    </citation>
    <scope>NUCLEOTIDE SEQUENCE [LARGE SCALE GENOMIC DNA]</scope>
    <source>
        <strain evidence="7">A1464</strain>
    </source>
</reference>
<evidence type="ECO:0000256" key="5">
    <source>
        <dbReference type="ARBA" id="ARBA00034489"/>
    </source>
</evidence>
<proteinExistence type="inferred from homology"/>
<dbReference type="EMBL" id="QFXC01000011">
    <property type="protein sequence ID" value="RDH82757.1"/>
    <property type="molecule type" value="Genomic_DNA"/>
</dbReference>
<organism evidence="7 8">
    <name type="scientific">endosymbiont of Galathealinum brachiosum</name>
    <dbReference type="NCBI Taxonomy" id="2200906"/>
    <lineage>
        <taxon>Bacteria</taxon>
        <taxon>Pseudomonadati</taxon>
        <taxon>Pseudomonadota</taxon>
        <taxon>Gammaproteobacteria</taxon>
        <taxon>sulfur-oxidizing symbionts</taxon>
    </lineage>
</organism>
<dbReference type="InterPro" id="IPR005636">
    <property type="entry name" value="DTW"/>
</dbReference>
<dbReference type="EC" id="2.5.1.25" evidence="1"/>
<evidence type="ECO:0000256" key="1">
    <source>
        <dbReference type="ARBA" id="ARBA00012386"/>
    </source>
</evidence>
<evidence type="ECO:0000256" key="3">
    <source>
        <dbReference type="ARBA" id="ARBA00022691"/>
    </source>
</evidence>
<dbReference type="Proteomes" id="UP000254266">
    <property type="component" value="Unassembled WGS sequence"/>
</dbReference>
<dbReference type="Pfam" id="PF03942">
    <property type="entry name" value="DTW"/>
    <property type="match status" value="1"/>
</dbReference>
<gene>
    <name evidence="7" type="ORF">DIZ80_10795</name>
</gene>
<keyword evidence="4" id="KW-0819">tRNA processing</keyword>
<accession>A0A370DEM4</accession>
<evidence type="ECO:0000256" key="4">
    <source>
        <dbReference type="ARBA" id="ARBA00022694"/>
    </source>
</evidence>
<keyword evidence="3" id="KW-0949">S-adenosyl-L-methionine</keyword>
<dbReference type="InterPro" id="IPR039262">
    <property type="entry name" value="DTWD2/TAPT"/>
</dbReference>
<sequence>MSRAFCYQCRRAKITCLCGRIEKQPNEIKIVVLQHPDERNNPKGSAIIAELGLQKYQRWTAEDFSQHEEFNDFLIKHKSEVAVLYPSKDAIELNKKWKNKDGWNPKYLIVIDATWRKAKKIWELQPLLHKLPVLRLTEEEFSNYRIRKAPKDGYLSTIESIVISLRALEYNSQAYQPLLDLFAEMIDFQIEKMGERTYLKNYLDKL</sequence>
<feature type="domain" description="DTW" evidence="6">
    <location>
        <begin position="2"/>
        <end position="194"/>
    </location>
</feature>
<keyword evidence="2" id="KW-0808">Transferase</keyword>
<evidence type="ECO:0000256" key="2">
    <source>
        <dbReference type="ARBA" id="ARBA00022679"/>
    </source>
</evidence>
<evidence type="ECO:0000259" key="6">
    <source>
        <dbReference type="SMART" id="SM01144"/>
    </source>
</evidence>
<dbReference type="PANTHER" id="PTHR21392">
    <property type="entry name" value="TRNA-URIDINE AMINOCARBOXYPROPYLTRANSFERASE 2"/>
    <property type="match status" value="1"/>
</dbReference>
<dbReference type="GO" id="GO:0008033">
    <property type="term" value="P:tRNA processing"/>
    <property type="evidence" value="ECO:0007669"/>
    <property type="project" value="UniProtKB-KW"/>
</dbReference>
<dbReference type="AlphaFoldDB" id="A0A370DEM4"/>
<keyword evidence="8" id="KW-1185">Reference proteome</keyword>
<comment type="similarity">
    <text evidence="5">Belongs to the TDD superfamily. DTWD2 family.</text>
</comment>
<name>A0A370DEM4_9GAMM</name>
<dbReference type="PANTHER" id="PTHR21392:SF0">
    <property type="entry name" value="TRNA-URIDINE AMINOCARBOXYPROPYLTRANSFERASE 2"/>
    <property type="match status" value="1"/>
</dbReference>
<evidence type="ECO:0000313" key="7">
    <source>
        <dbReference type="EMBL" id="RDH82757.1"/>
    </source>
</evidence>
<dbReference type="SMART" id="SM01144">
    <property type="entry name" value="DTW"/>
    <property type="match status" value="1"/>
</dbReference>
<dbReference type="GO" id="GO:0016432">
    <property type="term" value="F:tRNA-uridine aminocarboxypropyltransferase activity"/>
    <property type="evidence" value="ECO:0007669"/>
    <property type="project" value="UniProtKB-EC"/>
</dbReference>